<accession>B9XK97</accession>
<dbReference type="STRING" id="320771.Cflav_PD2556"/>
<gene>
    <name evidence="1" type="ORF">Cflav_PD2556</name>
</gene>
<dbReference type="RefSeq" id="WP_007416240.1">
    <property type="nucleotide sequence ID" value="NZ_ABOX02000024.1"/>
</dbReference>
<sequence precursor="true">MNIPTIFGLQLQRHLSVCLLAMTALVGASTGCKTSKVAASQQSAAAPTSAKTVTPATNLDPSKPESRRFLYTPKPYPVDERGFSTVDKALAKYYAREQLVQDDEEGALNPYVMAVISGYPLDGSMPYHCSWKVREYDIYNGVTQDMWYKGMVVAKAYPDGSRCSYCCGFTFEVFNRAMKLRNIQKGLDPDDFNGMTFGDLFNALQFWYIEGKGDCERRAIESYGLGYGISVDDLEKVRPGDFLSYDTTAPGGPCCHIHWLAA</sequence>
<dbReference type="AlphaFoldDB" id="B9XK97"/>
<dbReference type="EMBL" id="ABOX02000024">
    <property type="protein sequence ID" value="EEF59735.1"/>
    <property type="molecule type" value="Genomic_DNA"/>
</dbReference>
<reference evidence="1 2" key="1">
    <citation type="journal article" date="2011" name="J. Bacteriol.">
        <title>Genome sequence of 'Pedosphaera parvula' Ellin514, an aerobic Verrucomicrobial isolate from pasture soil.</title>
        <authorList>
            <person name="Kant R."/>
            <person name="van Passel M.W."/>
            <person name="Sangwan P."/>
            <person name="Palva A."/>
            <person name="Lucas S."/>
            <person name="Copeland A."/>
            <person name="Lapidus A."/>
            <person name="Glavina Del Rio T."/>
            <person name="Dalin E."/>
            <person name="Tice H."/>
            <person name="Bruce D."/>
            <person name="Goodwin L."/>
            <person name="Pitluck S."/>
            <person name="Chertkov O."/>
            <person name="Larimer F.W."/>
            <person name="Land M.L."/>
            <person name="Hauser L."/>
            <person name="Brettin T.S."/>
            <person name="Detter J.C."/>
            <person name="Han S."/>
            <person name="de Vos W.M."/>
            <person name="Janssen P.H."/>
            <person name="Smidt H."/>
        </authorList>
    </citation>
    <scope>NUCLEOTIDE SEQUENCE [LARGE SCALE GENOMIC DNA]</scope>
    <source>
        <strain evidence="1 2">Ellin514</strain>
    </source>
</reference>
<comment type="caution">
    <text evidence="1">The sequence shown here is derived from an EMBL/GenBank/DDBJ whole genome shotgun (WGS) entry which is preliminary data.</text>
</comment>
<evidence type="ECO:0000313" key="1">
    <source>
        <dbReference type="EMBL" id="EEF59735.1"/>
    </source>
</evidence>
<dbReference type="Proteomes" id="UP000003688">
    <property type="component" value="Unassembled WGS sequence"/>
</dbReference>
<evidence type="ECO:0000313" key="2">
    <source>
        <dbReference type="Proteomes" id="UP000003688"/>
    </source>
</evidence>
<keyword evidence="2" id="KW-1185">Reference proteome</keyword>
<proteinExistence type="predicted"/>
<protein>
    <submittedName>
        <fullName evidence="1">Uncharacterized protein</fullName>
    </submittedName>
</protein>
<organism evidence="1 2">
    <name type="scientific">Pedosphaera parvula (strain Ellin514)</name>
    <dbReference type="NCBI Taxonomy" id="320771"/>
    <lineage>
        <taxon>Bacteria</taxon>
        <taxon>Pseudomonadati</taxon>
        <taxon>Verrucomicrobiota</taxon>
        <taxon>Pedosphaerae</taxon>
        <taxon>Pedosphaerales</taxon>
        <taxon>Pedosphaeraceae</taxon>
        <taxon>Pedosphaera</taxon>
    </lineage>
</organism>
<name>B9XK97_PEDPL</name>